<reference evidence="3" key="2">
    <citation type="submission" date="2020-05" db="UniProtKB">
        <authorList>
            <consortium name="EnsemblMetazoa"/>
        </authorList>
    </citation>
    <scope>IDENTIFICATION</scope>
    <source>
        <strain evidence="3">Epiroticus2</strain>
    </source>
</reference>
<dbReference type="Pfam" id="PF05199">
    <property type="entry name" value="GMC_oxred_C"/>
    <property type="match status" value="1"/>
</dbReference>
<proteinExistence type="inferred from homology"/>
<dbReference type="Pfam" id="PF13450">
    <property type="entry name" value="NAD_binding_8"/>
    <property type="match status" value="1"/>
</dbReference>
<comment type="similarity">
    <text evidence="1">Belongs to the GMC oxidoreductase family.</text>
</comment>
<evidence type="ECO:0000313" key="4">
    <source>
        <dbReference type="Proteomes" id="UP000075885"/>
    </source>
</evidence>
<evidence type="ECO:0000259" key="2">
    <source>
        <dbReference type="Pfam" id="PF05199"/>
    </source>
</evidence>
<dbReference type="VEuPathDB" id="VectorBase:AEPI000292"/>
<dbReference type="EnsemblMetazoa" id="AEPI000292-RA">
    <property type="protein sequence ID" value="AEPI000292-PA"/>
    <property type="gene ID" value="AEPI000292"/>
</dbReference>
<keyword evidence="4" id="KW-1185">Reference proteome</keyword>
<dbReference type="STRING" id="199890.A0A182P060"/>
<feature type="domain" description="Glucose-methanol-choline oxidoreductase C-terminal" evidence="2">
    <location>
        <begin position="164"/>
        <end position="228"/>
    </location>
</feature>
<dbReference type="InterPro" id="IPR012132">
    <property type="entry name" value="GMC_OxRdtase"/>
</dbReference>
<dbReference type="PANTHER" id="PTHR11552:SF217">
    <property type="entry name" value="GLUCOSE DEHYDROGENASE [FAD, QUINONE]"/>
    <property type="match status" value="1"/>
</dbReference>
<dbReference type="GO" id="GO:0016614">
    <property type="term" value="F:oxidoreductase activity, acting on CH-OH group of donors"/>
    <property type="evidence" value="ECO:0007669"/>
    <property type="project" value="InterPro"/>
</dbReference>
<dbReference type="Proteomes" id="UP000075885">
    <property type="component" value="Unassembled WGS sequence"/>
</dbReference>
<evidence type="ECO:0000313" key="3">
    <source>
        <dbReference type="EnsemblMetazoa" id="AEPI000292-PA"/>
    </source>
</evidence>
<reference evidence="4" key="1">
    <citation type="submission" date="2013-03" db="EMBL/GenBank/DDBJ databases">
        <title>The Genome Sequence of Anopheles epiroticus epiroticus2.</title>
        <authorList>
            <consortium name="The Broad Institute Genomics Platform"/>
            <person name="Neafsey D.E."/>
            <person name="Howell P."/>
            <person name="Walker B."/>
            <person name="Young S.K."/>
            <person name="Zeng Q."/>
            <person name="Gargeya S."/>
            <person name="Fitzgerald M."/>
            <person name="Haas B."/>
            <person name="Abouelleil A."/>
            <person name="Allen A.W."/>
            <person name="Alvarado L."/>
            <person name="Arachchi H.M."/>
            <person name="Berlin A.M."/>
            <person name="Chapman S.B."/>
            <person name="Gainer-Dewar J."/>
            <person name="Goldberg J."/>
            <person name="Griggs A."/>
            <person name="Gujja S."/>
            <person name="Hansen M."/>
            <person name="Howarth C."/>
            <person name="Imamovic A."/>
            <person name="Ireland A."/>
            <person name="Larimer J."/>
            <person name="McCowan C."/>
            <person name="Murphy C."/>
            <person name="Pearson M."/>
            <person name="Poon T.W."/>
            <person name="Priest M."/>
            <person name="Roberts A."/>
            <person name="Saif S."/>
            <person name="Shea T."/>
            <person name="Sisk P."/>
            <person name="Sykes S."/>
            <person name="Wortman J."/>
            <person name="Nusbaum C."/>
            <person name="Birren B."/>
        </authorList>
    </citation>
    <scope>NUCLEOTIDE SEQUENCE [LARGE SCALE GENOMIC DNA]</scope>
    <source>
        <strain evidence="4">Epiroticus2</strain>
    </source>
</reference>
<dbReference type="GO" id="GO:0050660">
    <property type="term" value="F:flavin adenine dinucleotide binding"/>
    <property type="evidence" value="ECO:0007669"/>
    <property type="project" value="InterPro"/>
</dbReference>
<accession>A0A182P060</accession>
<sequence>MSSCACPMTSPVGATLAALCGGTQYMLFMGLLEVFIRSQCDLEDPCGRTKAKSSRNVDYEYDFIVVGGGSGGSVIASRLSEIKNWKVLLIEAGKSCFAAIVSNADSRSGLTAKISSKYAERPDDPDLQFYFGGFLADCAKTGQVGELLSNDSRSVQIFPAVLHPKSRGYIELKSNDPLEHPKIVVNYLKEDHDVKVLVEGIKFAVRLSETDALQAYGMDLDRTPVKACQDKEFGSQ</sequence>
<protein>
    <recommendedName>
        <fullName evidence="2">Glucose-methanol-choline oxidoreductase C-terminal domain-containing protein</fullName>
    </recommendedName>
</protein>
<dbReference type="Gene3D" id="3.50.50.60">
    <property type="entry name" value="FAD/NAD(P)-binding domain"/>
    <property type="match status" value="2"/>
</dbReference>
<name>A0A182P060_9DIPT</name>
<dbReference type="InterPro" id="IPR007867">
    <property type="entry name" value="GMC_OxRtase_C"/>
</dbReference>
<dbReference type="SUPFAM" id="SSF51905">
    <property type="entry name" value="FAD/NAD(P)-binding domain"/>
    <property type="match status" value="1"/>
</dbReference>
<dbReference type="PANTHER" id="PTHR11552">
    <property type="entry name" value="GLUCOSE-METHANOL-CHOLINE GMC OXIDOREDUCTASE"/>
    <property type="match status" value="1"/>
</dbReference>
<dbReference type="SUPFAM" id="SSF54373">
    <property type="entry name" value="FAD-linked reductases, C-terminal domain"/>
    <property type="match status" value="1"/>
</dbReference>
<evidence type="ECO:0000256" key="1">
    <source>
        <dbReference type="ARBA" id="ARBA00010790"/>
    </source>
</evidence>
<dbReference type="AlphaFoldDB" id="A0A182P060"/>
<dbReference type="InterPro" id="IPR036188">
    <property type="entry name" value="FAD/NAD-bd_sf"/>
</dbReference>
<dbReference type="Gene3D" id="3.30.560.10">
    <property type="entry name" value="Glucose Oxidase, domain 3"/>
    <property type="match status" value="1"/>
</dbReference>
<organism evidence="3 4">
    <name type="scientific">Anopheles epiroticus</name>
    <dbReference type="NCBI Taxonomy" id="199890"/>
    <lineage>
        <taxon>Eukaryota</taxon>
        <taxon>Metazoa</taxon>
        <taxon>Ecdysozoa</taxon>
        <taxon>Arthropoda</taxon>
        <taxon>Hexapoda</taxon>
        <taxon>Insecta</taxon>
        <taxon>Pterygota</taxon>
        <taxon>Neoptera</taxon>
        <taxon>Endopterygota</taxon>
        <taxon>Diptera</taxon>
        <taxon>Nematocera</taxon>
        <taxon>Culicoidea</taxon>
        <taxon>Culicidae</taxon>
        <taxon>Anophelinae</taxon>
        <taxon>Anopheles</taxon>
    </lineage>
</organism>